<dbReference type="Proteomes" id="UP001589535">
    <property type="component" value="Unassembled WGS sequence"/>
</dbReference>
<comment type="caution">
    <text evidence="1">The sequence shown here is derived from an EMBL/GenBank/DDBJ whole genome shotgun (WGS) entry which is preliminary data.</text>
</comment>
<organism evidence="1 2">
    <name type="scientific">Amycolatopsis plumensis</name>
    <dbReference type="NCBI Taxonomy" id="236508"/>
    <lineage>
        <taxon>Bacteria</taxon>
        <taxon>Bacillati</taxon>
        <taxon>Actinomycetota</taxon>
        <taxon>Actinomycetes</taxon>
        <taxon>Pseudonocardiales</taxon>
        <taxon>Pseudonocardiaceae</taxon>
        <taxon>Amycolatopsis</taxon>
    </lineage>
</organism>
<proteinExistence type="predicted"/>
<gene>
    <name evidence="1" type="ORF">ACFFTO_10065</name>
</gene>
<dbReference type="EMBL" id="JBHMBK010000005">
    <property type="protein sequence ID" value="MFB9684525.1"/>
    <property type="molecule type" value="Genomic_DNA"/>
</dbReference>
<name>A0ABV5U1G6_9PSEU</name>
<sequence>MAIGVVVVIGVVVGAFVLLNRGSSYDAVDGKYGAAPLATCDDVAARAGNLPPRRSDTPLEGSKGWLCTFTDPAGAATVHLDVEVTNTQRQRGRFDTQTASAGYVVDPATHLGERAAWGPVASGRSCDLMVLDGNATFKAGIEDWNQTTDDAHTCKDRVKAIAQVLYDVMKPR</sequence>
<evidence type="ECO:0000313" key="1">
    <source>
        <dbReference type="EMBL" id="MFB9684525.1"/>
    </source>
</evidence>
<reference evidence="1 2" key="1">
    <citation type="submission" date="2024-09" db="EMBL/GenBank/DDBJ databases">
        <authorList>
            <person name="Sun Q."/>
            <person name="Mori K."/>
        </authorList>
    </citation>
    <scope>NUCLEOTIDE SEQUENCE [LARGE SCALE GENOMIC DNA]</scope>
    <source>
        <strain evidence="1 2">JCM 13852</strain>
    </source>
</reference>
<keyword evidence="2" id="KW-1185">Reference proteome</keyword>
<accession>A0ABV5U1G6</accession>
<evidence type="ECO:0000313" key="2">
    <source>
        <dbReference type="Proteomes" id="UP001589535"/>
    </source>
</evidence>
<protein>
    <recommendedName>
        <fullName evidence="3">DUF3558 domain-containing protein</fullName>
    </recommendedName>
</protein>
<evidence type="ECO:0008006" key="3">
    <source>
        <dbReference type="Google" id="ProtNLM"/>
    </source>
</evidence>
<dbReference type="RefSeq" id="WP_378191394.1">
    <property type="nucleotide sequence ID" value="NZ_JBHMBK010000005.1"/>
</dbReference>